<evidence type="ECO:0000313" key="2">
    <source>
        <dbReference type="EMBL" id="QNO57089.1"/>
    </source>
</evidence>
<evidence type="ECO:0000256" key="1">
    <source>
        <dbReference type="SAM" id="MobiDB-lite"/>
    </source>
</evidence>
<dbReference type="AlphaFoldDB" id="A0A7G9ZA05"/>
<accession>A0A7G9ZA05</accession>
<feature type="compositionally biased region" description="Polar residues" evidence="1">
    <location>
        <begin position="86"/>
        <end position="97"/>
    </location>
</feature>
<reference evidence="2" key="1">
    <citation type="submission" date="2020-06" db="EMBL/GenBank/DDBJ databases">
        <title>Unique genomic features of the anaerobic methanotrophic archaea.</title>
        <authorList>
            <person name="Chadwick G.L."/>
            <person name="Skennerton C.T."/>
            <person name="Laso-Perez R."/>
            <person name="Leu A.O."/>
            <person name="Speth D.R."/>
            <person name="Yu H."/>
            <person name="Morgan-Lang C."/>
            <person name="Hatzenpichler R."/>
            <person name="Goudeau D."/>
            <person name="Malmstrom R."/>
            <person name="Brazelton W.J."/>
            <person name="Woyke T."/>
            <person name="Hallam S.J."/>
            <person name="Tyson G.W."/>
            <person name="Wegener G."/>
            <person name="Boetius A."/>
            <person name="Orphan V."/>
        </authorList>
    </citation>
    <scope>NUCLEOTIDE SEQUENCE</scope>
</reference>
<dbReference type="EMBL" id="MT631679">
    <property type="protein sequence ID" value="QNO57089.1"/>
    <property type="molecule type" value="Genomic_DNA"/>
</dbReference>
<organism evidence="2">
    <name type="scientific">Candidatus Methanophaga sp. ANME-1 ERB7</name>
    <dbReference type="NCBI Taxonomy" id="2759913"/>
    <lineage>
        <taxon>Archaea</taxon>
        <taxon>Methanobacteriati</taxon>
        <taxon>Methanobacteriota</taxon>
        <taxon>Stenosarchaea group</taxon>
        <taxon>Methanomicrobia</taxon>
        <taxon>Candidatus Methanophagales</taxon>
        <taxon>Candidatus Methanophagaceae</taxon>
        <taxon>Candidatus Methanophaga</taxon>
    </lineage>
</organism>
<feature type="region of interest" description="Disordered" evidence="1">
    <location>
        <begin position="86"/>
        <end position="107"/>
    </location>
</feature>
<gene>
    <name evidence="2" type="ORF">KECNCEJL_00001</name>
</gene>
<name>A0A7G9ZA05_9EURY</name>
<proteinExistence type="predicted"/>
<sequence>MKLGGGVDNSSPASDVIAIRLPLAARFQRPNSVPASEFASKIGPSLHIRYPPRSQEPQAPHPHFTIRSTEICVGIPAPLVILHTRSSISSGPHPNTRSNFSPDANSSSNSSVIVPLYPSEPSSVAIFMSQPIRTNSAIYNSSALLLAPSKTTTCASISFALFAANLNGAAPYPPATMHKLSPLILNPRP</sequence>
<protein>
    <submittedName>
        <fullName evidence="2">Uncharacterized protein</fullName>
    </submittedName>
</protein>
<feature type="compositionally biased region" description="Low complexity" evidence="1">
    <location>
        <begin position="98"/>
        <end position="107"/>
    </location>
</feature>